<comment type="similarity">
    <text evidence="11">Belongs to the SEDS family. FtsW subfamily.</text>
</comment>
<evidence type="ECO:0000256" key="2">
    <source>
        <dbReference type="ARBA" id="ARBA00022676"/>
    </source>
</evidence>
<keyword evidence="3" id="KW-0808">Transferase</keyword>
<keyword evidence="6" id="KW-0573">Peptidoglycan synthesis</keyword>
<evidence type="ECO:0000256" key="12">
    <source>
        <dbReference type="ARBA" id="ARBA00041185"/>
    </source>
</evidence>
<evidence type="ECO:0000256" key="1">
    <source>
        <dbReference type="ARBA" id="ARBA00004141"/>
    </source>
</evidence>
<keyword evidence="4 16" id="KW-0812">Transmembrane</keyword>
<dbReference type="PANTHER" id="PTHR30474:SF2">
    <property type="entry name" value="PEPTIDOGLYCAN GLYCOSYLTRANSFERASE FTSW-RELATED"/>
    <property type="match status" value="1"/>
</dbReference>
<keyword evidence="8 16" id="KW-0472">Membrane</keyword>
<feature type="transmembrane region" description="Helical" evidence="16">
    <location>
        <begin position="29"/>
        <end position="52"/>
    </location>
</feature>
<evidence type="ECO:0000256" key="9">
    <source>
        <dbReference type="ARBA" id="ARBA00032370"/>
    </source>
</evidence>
<feature type="transmembrane region" description="Helical" evidence="16">
    <location>
        <begin position="187"/>
        <end position="220"/>
    </location>
</feature>
<feature type="transmembrane region" description="Helical" evidence="16">
    <location>
        <begin position="91"/>
        <end position="113"/>
    </location>
</feature>
<evidence type="ECO:0000313" key="18">
    <source>
        <dbReference type="Proteomes" id="UP001161390"/>
    </source>
</evidence>
<dbReference type="Pfam" id="PF01098">
    <property type="entry name" value="FTSW_RODA_SPOVE"/>
    <property type="match status" value="1"/>
</dbReference>
<reference evidence="17" key="2">
    <citation type="submission" date="2023-01" db="EMBL/GenBank/DDBJ databases">
        <title>Draft genome sequence of Algimonas porphyrae strain NBRC 108216.</title>
        <authorList>
            <person name="Sun Q."/>
            <person name="Mori K."/>
        </authorList>
    </citation>
    <scope>NUCLEOTIDE SEQUENCE</scope>
    <source>
        <strain evidence="17">NBRC 108216</strain>
    </source>
</reference>
<evidence type="ECO:0000256" key="13">
    <source>
        <dbReference type="ARBA" id="ARBA00041418"/>
    </source>
</evidence>
<evidence type="ECO:0000256" key="5">
    <source>
        <dbReference type="ARBA" id="ARBA00022960"/>
    </source>
</evidence>
<feature type="transmembrane region" description="Helical" evidence="16">
    <location>
        <begin position="348"/>
        <end position="371"/>
    </location>
</feature>
<comment type="subcellular location">
    <subcellularLocation>
        <location evidence="1">Membrane</location>
        <topology evidence="1">Multi-pass membrane protein</topology>
    </subcellularLocation>
</comment>
<sequence length="382" mass="41027">MTLSTMPTHLTSRSRRFLLAEWWRSIDQLTLILLLCLLGAGVILSMAASPAATHRLGIGEPFYFLMRHMVFAGLGLCGAIFISLFEPRDARRIGVLALFGAVALMALLPSIGYEVKGAVRWVRLGPFGLQPSEFAKPAFIVFAAWMFAAAKRDESVPAVPIVLAIYGLLIALLITQPDFGQSFLLTLCFAAVFFFAGVSLGWVLVMMGVTVAGAVAAYMALPHVRARVSAFVSPDKADGYQTEKALEAIASGGFFGRGPGEGSVKYDLPDGHTDFIFAVTVEEFGFLISALLVLLIAAFVVRAFSNALRLNDQFCQLATAGLATMIGMQTIINLFVNLNMAPSKGMTLPFISSGGSSILALCFSAGLILAFTRRRPGAYRMS</sequence>
<feature type="transmembrane region" description="Helical" evidence="16">
    <location>
        <begin position="134"/>
        <end position="150"/>
    </location>
</feature>
<keyword evidence="7 16" id="KW-1133">Transmembrane helix</keyword>
<comment type="caution">
    <text evidence="17">The sequence shown here is derived from an EMBL/GenBank/DDBJ whole genome shotgun (WGS) entry which is preliminary data.</text>
</comment>
<feature type="transmembrane region" description="Helical" evidence="16">
    <location>
        <begin position="284"/>
        <end position="305"/>
    </location>
</feature>
<evidence type="ECO:0000256" key="10">
    <source>
        <dbReference type="ARBA" id="ARBA00033270"/>
    </source>
</evidence>
<proteinExistence type="inferred from homology"/>
<protein>
    <recommendedName>
        <fullName evidence="12">Probable peptidoglycan glycosyltransferase FtsW</fullName>
        <ecNumber evidence="14">2.4.99.28</ecNumber>
    </recommendedName>
    <alternativeName>
        <fullName evidence="13">Cell division protein FtsW</fullName>
    </alternativeName>
    <alternativeName>
        <fullName evidence="10">Cell wall polymerase</fullName>
    </alternativeName>
    <alternativeName>
        <fullName evidence="9">Peptidoglycan polymerase</fullName>
    </alternativeName>
</protein>
<gene>
    <name evidence="17" type="primary">ftsW</name>
    <name evidence="17" type="ORF">GCM10007854_10220</name>
</gene>
<name>A0ABQ5UYY1_9PROT</name>
<keyword evidence="2" id="KW-0328">Glycosyltransferase</keyword>
<feature type="transmembrane region" description="Helical" evidence="16">
    <location>
        <begin position="156"/>
        <end position="175"/>
    </location>
</feature>
<dbReference type="Proteomes" id="UP001161390">
    <property type="component" value="Unassembled WGS sequence"/>
</dbReference>
<evidence type="ECO:0000256" key="15">
    <source>
        <dbReference type="ARBA" id="ARBA00049902"/>
    </source>
</evidence>
<feature type="transmembrane region" description="Helical" evidence="16">
    <location>
        <begin position="317"/>
        <end position="336"/>
    </location>
</feature>
<comment type="catalytic activity">
    <reaction evidence="15">
        <text>[GlcNAc-(1-&gt;4)-Mur2Ac(oyl-L-Ala-gamma-D-Glu-L-Lys-D-Ala-D-Ala)](n)-di-trans,octa-cis-undecaprenyl diphosphate + beta-D-GlcNAc-(1-&gt;4)-Mur2Ac(oyl-L-Ala-gamma-D-Glu-L-Lys-D-Ala-D-Ala)-di-trans,octa-cis-undecaprenyl diphosphate = [GlcNAc-(1-&gt;4)-Mur2Ac(oyl-L-Ala-gamma-D-Glu-L-Lys-D-Ala-D-Ala)](n+1)-di-trans,octa-cis-undecaprenyl diphosphate + di-trans,octa-cis-undecaprenyl diphosphate + H(+)</text>
        <dbReference type="Rhea" id="RHEA:23708"/>
        <dbReference type="Rhea" id="RHEA-COMP:9602"/>
        <dbReference type="Rhea" id="RHEA-COMP:9603"/>
        <dbReference type="ChEBI" id="CHEBI:15378"/>
        <dbReference type="ChEBI" id="CHEBI:58405"/>
        <dbReference type="ChEBI" id="CHEBI:60033"/>
        <dbReference type="ChEBI" id="CHEBI:78435"/>
        <dbReference type="EC" id="2.4.99.28"/>
    </reaction>
</comment>
<evidence type="ECO:0000313" key="17">
    <source>
        <dbReference type="EMBL" id="GLQ20067.1"/>
    </source>
</evidence>
<evidence type="ECO:0000256" key="11">
    <source>
        <dbReference type="ARBA" id="ARBA00038053"/>
    </source>
</evidence>
<dbReference type="InterPro" id="IPR001182">
    <property type="entry name" value="FtsW/RodA"/>
</dbReference>
<evidence type="ECO:0000256" key="7">
    <source>
        <dbReference type="ARBA" id="ARBA00022989"/>
    </source>
</evidence>
<keyword evidence="18" id="KW-1185">Reference proteome</keyword>
<evidence type="ECO:0000256" key="14">
    <source>
        <dbReference type="ARBA" id="ARBA00044770"/>
    </source>
</evidence>
<dbReference type="PANTHER" id="PTHR30474">
    <property type="entry name" value="CELL CYCLE PROTEIN"/>
    <property type="match status" value="1"/>
</dbReference>
<evidence type="ECO:0000256" key="8">
    <source>
        <dbReference type="ARBA" id="ARBA00023136"/>
    </source>
</evidence>
<accession>A0ABQ5UYY1</accession>
<organism evidence="17 18">
    <name type="scientific">Algimonas porphyrae</name>
    <dbReference type="NCBI Taxonomy" id="1128113"/>
    <lineage>
        <taxon>Bacteria</taxon>
        <taxon>Pseudomonadati</taxon>
        <taxon>Pseudomonadota</taxon>
        <taxon>Alphaproteobacteria</taxon>
        <taxon>Maricaulales</taxon>
        <taxon>Robiginitomaculaceae</taxon>
        <taxon>Algimonas</taxon>
    </lineage>
</organism>
<reference evidence="17" key="1">
    <citation type="journal article" date="2014" name="Int. J. Syst. Evol. Microbiol.">
        <title>Complete genome of a new Firmicutes species belonging to the dominant human colonic microbiota ('Ruminococcus bicirculans') reveals two chromosomes and a selective capacity to utilize plant glucans.</title>
        <authorList>
            <consortium name="NISC Comparative Sequencing Program"/>
            <person name="Wegmann U."/>
            <person name="Louis P."/>
            <person name="Goesmann A."/>
            <person name="Henrissat B."/>
            <person name="Duncan S.H."/>
            <person name="Flint H.J."/>
        </authorList>
    </citation>
    <scope>NUCLEOTIDE SEQUENCE</scope>
    <source>
        <strain evidence="17">NBRC 108216</strain>
    </source>
</reference>
<dbReference type="EMBL" id="BSNJ01000002">
    <property type="protein sequence ID" value="GLQ20067.1"/>
    <property type="molecule type" value="Genomic_DNA"/>
</dbReference>
<evidence type="ECO:0000256" key="4">
    <source>
        <dbReference type="ARBA" id="ARBA00022692"/>
    </source>
</evidence>
<keyword evidence="5" id="KW-0133">Cell shape</keyword>
<feature type="transmembrane region" description="Helical" evidence="16">
    <location>
        <begin position="64"/>
        <end position="85"/>
    </location>
</feature>
<dbReference type="EC" id="2.4.99.28" evidence="14"/>
<evidence type="ECO:0000256" key="3">
    <source>
        <dbReference type="ARBA" id="ARBA00022679"/>
    </source>
</evidence>
<evidence type="ECO:0000256" key="6">
    <source>
        <dbReference type="ARBA" id="ARBA00022984"/>
    </source>
</evidence>
<evidence type="ECO:0000256" key="16">
    <source>
        <dbReference type="SAM" id="Phobius"/>
    </source>
</evidence>
<dbReference type="RefSeq" id="WP_284370292.1">
    <property type="nucleotide sequence ID" value="NZ_BSNJ01000002.1"/>
</dbReference>